<feature type="transmembrane region" description="Helical" evidence="11">
    <location>
        <begin position="1037"/>
        <end position="1057"/>
    </location>
</feature>
<dbReference type="InterPro" id="IPR046956">
    <property type="entry name" value="RLP23-like"/>
</dbReference>
<feature type="domain" description="Disease resistance R13L4/SHOC-2-like LRR" evidence="13">
    <location>
        <begin position="446"/>
        <end position="656"/>
    </location>
</feature>
<dbReference type="Proteomes" id="UP000215914">
    <property type="component" value="Chromosome 7"/>
</dbReference>
<proteinExistence type="inferred from homology"/>
<keyword evidence="9 11" id="KW-0472">Membrane</keyword>
<dbReference type="SUPFAM" id="SSF52047">
    <property type="entry name" value="RNI-like"/>
    <property type="match status" value="1"/>
</dbReference>
<protein>
    <submittedName>
        <fullName evidence="14">Non-specific serine/threonine protein kinase</fullName>
        <ecNumber evidence="14">2.7.11.1</ecNumber>
    </submittedName>
    <submittedName>
        <fullName evidence="15">Putative leucine-rich repeat protein, plant-type</fullName>
    </submittedName>
</protein>
<evidence type="ECO:0000313" key="14">
    <source>
        <dbReference type="EMBL" id="KAF5800315.1"/>
    </source>
</evidence>
<comment type="subcellular location">
    <subcellularLocation>
        <location evidence="1">Cell membrane</location>
        <topology evidence="1">Single-pass type I membrane protein</topology>
    </subcellularLocation>
</comment>
<keyword evidence="14" id="KW-0808">Transferase</keyword>
<dbReference type="GO" id="GO:0006952">
    <property type="term" value="P:defense response"/>
    <property type="evidence" value="ECO:0007669"/>
    <property type="project" value="UniProtKB-ARBA"/>
</dbReference>
<name>A0A251UEE4_HELAN</name>
<dbReference type="FunFam" id="3.80.10.10:FF:000095">
    <property type="entry name" value="LRR receptor-like serine/threonine-protein kinase GSO1"/>
    <property type="match status" value="2"/>
</dbReference>
<accession>A0A251UEE4</accession>
<evidence type="ECO:0000256" key="10">
    <source>
        <dbReference type="ARBA" id="ARBA00023180"/>
    </source>
</evidence>
<dbReference type="InterPro" id="IPR032675">
    <property type="entry name" value="LRR_dom_sf"/>
</dbReference>
<keyword evidence="4" id="KW-0433">Leucine-rich repeat</keyword>
<dbReference type="InterPro" id="IPR001611">
    <property type="entry name" value="Leu-rich_rpt"/>
</dbReference>
<keyword evidence="8 11" id="KW-1133">Transmembrane helix</keyword>
<dbReference type="Pfam" id="PF00560">
    <property type="entry name" value="LRR_1"/>
    <property type="match status" value="5"/>
</dbReference>
<dbReference type="OMA" id="NLRNNDM"/>
<sequence length="1086" mass="121549">MHDHCFHINKFIYELRAQVAVIYNIIKINMRDGYTFSSSSSCYFCLLLVVALLCLCLSDNSKGDVLCKDDEREALLEFKHGLIDKADRLASWVGEKNDCCNWNGIVCDNFTGHVHKIHLPGNCSMNDYNEIEEYEEFLNQKLRGDISPSLLNLTQLKHLDLSCNNFGEMEVPSFIGSLGNLRYLNLSRSVFGGTIPPQLGNLTELRVLCLGSFYDIEDSDEYEYTTITNMKWLSSLRLLHHLDLSGMDLSKATDWLEVINTLPSLVELHLSHSQLLCIHPYVANLTVTSLSFLDLSGNDFNDNCVLEWIFSKTSLVSLDLRGCGLHGPIPRSVDSFRNLTSLKLLHVHGNDFMSSSLVLKGLSSVGGNLISLDISSCGISSSLLGSLHNLTSILGLDLSYNVLNKTIPTSLGNLCNLRHIGLDGNSFPDISFTSLLESFFECKSPKLESLSLRSTGLSSHLPTQLGQLVYLENLQLENNHIDGTIPESIGRLTLLRSLYLAKNLISGPIPYSVGELSSVEVLDLSNNRLNGSLPDSLGQLSKIIYLDFSYNFLTGVVTEAHFDKQAKLKYLNGVGNYLSLRPRLVNWVPSFRLQFLYLSSWNLGPQFPLWLQLQRDLVELEISNTRITSMIHEAFWKSWPNLQYLNMSRNQIQGRLFRIPASLQVLALNSNELSGRLPELSEINSQTKILDLSNNSFGGSLRRLVCPYGEKTLEILNLANNNLSGDIPECWKKWPYLVFLNLENNNLFGGIPRTFGSLSSLQLLNIYNNKLSGGVPTSLKNLTNLIMLQLGRNELVGPIPAWFGTKLLSLKILSLRSNKFNGNLTHELCFLTGIQILDLSHNNLSGHIPRCFNNFTLLSRKETSSSDRFIFSYTRQIIGSASLFIKGREDTYSTILGLVLMLDLSSNIFSGSIPSELMDLPALQSLNLSRNQLIGRIPENIGDLKSLFSFDVSLNRLSGELPKTLSSLNFLSSFNVSYNNLTGKIPLGTQLQSFNESCFSGNKLCGDPLTESCSIDQAPNRYEEEEDDESHGADRDLIISIMCGFLAGFWLVLVPLWRTAHFRFLSHLRCIFCNAIQKYCGNLLSR</sequence>
<evidence type="ECO:0000313" key="15">
    <source>
        <dbReference type="EMBL" id="OTG21725.1"/>
    </source>
</evidence>
<evidence type="ECO:0000256" key="3">
    <source>
        <dbReference type="ARBA" id="ARBA00022475"/>
    </source>
</evidence>
<dbReference type="Gramene" id="mRNA:HanXRQr2_Chr07g0314691">
    <property type="protein sequence ID" value="CDS:HanXRQr2_Chr07g0314691.1"/>
    <property type="gene ID" value="HanXRQr2_Chr07g0314691"/>
</dbReference>
<keyword evidence="14" id="KW-0418">Kinase</keyword>
<evidence type="ECO:0000256" key="8">
    <source>
        <dbReference type="ARBA" id="ARBA00022989"/>
    </source>
</evidence>
<dbReference type="InParanoid" id="A0A251UEE4"/>
<dbReference type="SUPFAM" id="SSF52075">
    <property type="entry name" value="Outer arm dynein light chain 1"/>
    <property type="match status" value="1"/>
</dbReference>
<keyword evidence="3" id="KW-1003">Cell membrane</keyword>
<comment type="similarity">
    <text evidence="2">Belongs to the RLP family.</text>
</comment>
<feature type="transmembrane region" description="Helical" evidence="11">
    <location>
        <begin position="34"/>
        <end position="53"/>
    </location>
</feature>
<evidence type="ECO:0000256" key="2">
    <source>
        <dbReference type="ARBA" id="ARBA00009592"/>
    </source>
</evidence>
<organism evidence="15 16">
    <name type="scientific">Helianthus annuus</name>
    <name type="common">Common sunflower</name>
    <dbReference type="NCBI Taxonomy" id="4232"/>
    <lineage>
        <taxon>Eukaryota</taxon>
        <taxon>Viridiplantae</taxon>
        <taxon>Streptophyta</taxon>
        <taxon>Embryophyta</taxon>
        <taxon>Tracheophyta</taxon>
        <taxon>Spermatophyta</taxon>
        <taxon>Magnoliopsida</taxon>
        <taxon>eudicotyledons</taxon>
        <taxon>Gunneridae</taxon>
        <taxon>Pentapetalae</taxon>
        <taxon>asterids</taxon>
        <taxon>campanulids</taxon>
        <taxon>Asterales</taxon>
        <taxon>Asteraceae</taxon>
        <taxon>Asteroideae</taxon>
        <taxon>Heliantheae alliance</taxon>
        <taxon>Heliantheae</taxon>
        <taxon>Helianthus</taxon>
    </lineage>
</organism>
<evidence type="ECO:0000256" key="11">
    <source>
        <dbReference type="SAM" id="Phobius"/>
    </source>
</evidence>
<keyword evidence="7" id="KW-0677">Repeat</keyword>
<dbReference type="SMART" id="SM00369">
    <property type="entry name" value="LRR_TYP"/>
    <property type="match status" value="11"/>
</dbReference>
<dbReference type="EMBL" id="CM007896">
    <property type="protein sequence ID" value="OTG21725.1"/>
    <property type="molecule type" value="Genomic_DNA"/>
</dbReference>
<dbReference type="InterPro" id="IPR055414">
    <property type="entry name" value="LRR_R13L4/SHOC2-like"/>
</dbReference>
<dbReference type="GO" id="GO:0005886">
    <property type="term" value="C:plasma membrane"/>
    <property type="evidence" value="ECO:0007669"/>
    <property type="project" value="UniProtKB-SubCell"/>
</dbReference>
<evidence type="ECO:0000256" key="9">
    <source>
        <dbReference type="ARBA" id="ARBA00023136"/>
    </source>
</evidence>
<dbReference type="Pfam" id="PF08263">
    <property type="entry name" value="LRRNT_2"/>
    <property type="match status" value="1"/>
</dbReference>
<dbReference type="AlphaFoldDB" id="A0A251UEE4"/>
<evidence type="ECO:0000256" key="6">
    <source>
        <dbReference type="ARBA" id="ARBA00022729"/>
    </source>
</evidence>
<reference evidence="14 16" key="1">
    <citation type="journal article" date="2017" name="Nature">
        <title>The sunflower genome provides insights into oil metabolism, flowering and Asterid evolution.</title>
        <authorList>
            <person name="Badouin H."/>
            <person name="Gouzy J."/>
            <person name="Grassa C.J."/>
            <person name="Murat F."/>
            <person name="Staton S.E."/>
            <person name="Cottret L."/>
            <person name="Lelandais-Briere C."/>
            <person name="Owens G.L."/>
            <person name="Carrere S."/>
            <person name="Mayjonade B."/>
            <person name="Legrand L."/>
            <person name="Gill N."/>
            <person name="Kane N.C."/>
            <person name="Bowers J.E."/>
            <person name="Hubner S."/>
            <person name="Bellec A."/>
            <person name="Berard A."/>
            <person name="Berges H."/>
            <person name="Blanchet N."/>
            <person name="Boniface M.C."/>
            <person name="Brunel D."/>
            <person name="Catrice O."/>
            <person name="Chaidir N."/>
            <person name="Claudel C."/>
            <person name="Donnadieu C."/>
            <person name="Faraut T."/>
            <person name="Fievet G."/>
            <person name="Helmstetter N."/>
            <person name="King M."/>
            <person name="Knapp S.J."/>
            <person name="Lai Z."/>
            <person name="Le Paslier M.C."/>
            <person name="Lippi Y."/>
            <person name="Lorenzon L."/>
            <person name="Mandel J.R."/>
            <person name="Marage G."/>
            <person name="Marchand G."/>
            <person name="Marquand E."/>
            <person name="Bret-Mestries E."/>
            <person name="Morien E."/>
            <person name="Nambeesan S."/>
            <person name="Nguyen T."/>
            <person name="Pegot-Espagnet P."/>
            <person name="Pouilly N."/>
            <person name="Raftis F."/>
            <person name="Sallet E."/>
            <person name="Schiex T."/>
            <person name="Thomas J."/>
            <person name="Vandecasteele C."/>
            <person name="Vares D."/>
            <person name="Vear F."/>
            <person name="Vautrin S."/>
            <person name="Crespi M."/>
            <person name="Mangin B."/>
            <person name="Burke J.M."/>
            <person name="Salse J."/>
            <person name="Munos S."/>
            <person name="Vincourt P."/>
            <person name="Rieseberg L.H."/>
            <person name="Langlade N.B."/>
        </authorList>
    </citation>
    <scope>NUCLEOTIDE SEQUENCE [LARGE SCALE GENOMIC DNA]</scope>
    <source>
        <strain evidence="16">cv. SF193</strain>
        <tissue evidence="14">Leaves</tissue>
    </source>
</reference>
<keyword evidence="5 11" id="KW-0812">Transmembrane</keyword>
<dbReference type="GO" id="GO:0004674">
    <property type="term" value="F:protein serine/threonine kinase activity"/>
    <property type="evidence" value="ECO:0007669"/>
    <property type="project" value="UniProtKB-KW"/>
</dbReference>
<reference evidence="14" key="3">
    <citation type="submission" date="2020-06" db="EMBL/GenBank/DDBJ databases">
        <title>Helianthus annuus Genome sequencing and assembly Release 2.</title>
        <authorList>
            <person name="Gouzy J."/>
            <person name="Langlade N."/>
            <person name="Munos S."/>
        </authorList>
    </citation>
    <scope>NUCLEOTIDE SEQUENCE</scope>
    <source>
        <tissue evidence="14">Leaves</tissue>
    </source>
</reference>
<feature type="domain" description="Leucine-rich repeat-containing N-terminal plant-type" evidence="12">
    <location>
        <begin position="69"/>
        <end position="108"/>
    </location>
</feature>
<dbReference type="EMBL" id="MNCJ02000322">
    <property type="protein sequence ID" value="KAF5800315.1"/>
    <property type="molecule type" value="Genomic_DNA"/>
</dbReference>
<dbReference type="GO" id="GO:0051707">
    <property type="term" value="P:response to other organism"/>
    <property type="evidence" value="ECO:0007669"/>
    <property type="project" value="UniProtKB-ARBA"/>
</dbReference>
<reference evidence="15" key="2">
    <citation type="submission" date="2017-02" db="EMBL/GenBank/DDBJ databases">
        <title>Sunflower complete genome.</title>
        <authorList>
            <person name="Langlade N."/>
            <person name="Munos S."/>
        </authorList>
    </citation>
    <scope>NUCLEOTIDE SEQUENCE [LARGE SCALE GENOMIC DNA]</scope>
    <source>
        <tissue evidence="15">Leaves</tissue>
    </source>
</reference>
<evidence type="ECO:0000259" key="12">
    <source>
        <dbReference type="Pfam" id="PF08263"/>
    </source>
</evidence>
<dbReference type="Pfam" id="PF23598">
    <property type="entry name" value="LRR_14"/>
    <property type="match status" value="2"/>
</dbReference>
<evidence type="ECO:0000256" key="5">
    <source>
        <dbReference type="ARBA" id="ARBA00022692"/>
    </source>
</evidence>
<dbReference type="PRINTS" id="PR00019">
    <property type="entry name" value="LEURICHRPT"/>
</dbReference>
<evidence type="ECO:0000256" key="1">
    <source>
        <dbReference type="ARBA" id="ARBA00004251"/>
    </source>
</evidence>
<dbReference type="FunFam" id="3.80.10.10:FF:000111">
    <property type="entry name" value="LRR receptor-like serine/threonine-protein kinase ERECTA"/>
    <property type="match status" value="1"/>
</dbReference>
<evidence type="ECO:0000256" key="4">
    <source>
        <dbReference type="ARBA" id="ARBA00022614"/>
    </source>
</evidence>
<dbReference type="STRING" id="4232.A0A251UEE4"/>
<keyword evidence="6" id="KW-0732">Signal</keyword>
<dbReference type="InterPro" id="IPR013210">
    <property type="entry name" value="LRR_N_plant-typ"/>
</dbReference>
<feature type="domain" description="Disease resistance R13L4/SHOC-2-like LRR" evidence="13">
    <location>
        <begin position="146"/>
        <end position="347"/>
    </location>
</feature>
<dbReference type="InterPro" id="IPR003591">
    <property type="entry name" value="Leu-rich_rpt_typical-subtyp"/>
</dbReference>
<evidence type="ECO:0000259" key="13">
    <source>
        <dbReference type="Pfam" id="PF23598"/>
    </source>
</evidence>
<dbReference type="Gene3D" id="3.80.10.10">
    <property type="entry name" value="Ribonuclease Inhibitor"/>
    <property type="match status" value="5"/>
</dbReference>
<dbReference type="PANTHER" id="PTHR48063">
    <property type="entry name" value="LRR RECEPTOR-LIKE KINASE"/>
    <property type="match status" value="1"/>
</dbReference>
<gene>
    <name evidence="15" type="ORF">HannXRQ_Chr07g0207271</name>
    <name evidence="14" type="ORF">HanXRQr2_Chr07g0314691</name>
</gene>
<keyword evidence="10" id="KW-0325">Glycoprotein</keyword>
<keyword evidence="14" id="KW-0723">Serine/threonine-protein kinase</keyword>
<dbReference type="FunCoup" id="A0A251UEE4">
    <property type="interactions" value="824"/>
</dbReference>
<dbReference type="PANTHER" id="PTHR48063:SF99">
    <property type="entry name" value="LEUCINE-RICH REPEAT-CONTAINING, PLANT-TYPE, LEUCINE-RICH REPEAT DOMAIN SUPERFAMILY"/>
    <property type="match status" value="1"/>
</dbReference>
<evidence type="ECO:0000313" key="16">
    <source>
        <dbReference type="Proteomes" id="UP000215914"/>
    </source>
</evidence>
<keyword evidence="16" id="KW-1185">Reference proteome</keyword>
<dbReference type="EC" id="2.7.11.1" evidence="14"/>
<dbReference type="SUPFAM" id="SSF52058">
    <property type="entry name" value="L domain-like"/>
    <property type="match status" value="1"/>
</dbReference>
<evidence type="ECO:0000256" key="7">
    <source>
        <dbReference type="ARBA" id="ARBA00022737"/>
    </source>
</evidence>